<dbReference type="eggNOG" id="ENOG50339N6">
    <property type="taxonomic scope" value="Bacteria"/>
</dbReference>
<proteinExistence type="predicted"/>
<keyword evidence="2" id="KW-1185">Reference proteome</keyword>
<reference evidence="1 2" key="1">
    <citation type="journal article" date="2015" name="Microbes Environ.">
        <title>Distribution and evolution of nitrogen fixation genes in the phylum bacteroidetes.</title>
        <authorList>
            <person name="Inoue J."/>
            <person name="Oshima K."/>
            <person name="Suda W."/>
            <person name="Sakamoto M."/>
            <person name="Iino T."/>
            <person name="Noda S."/>
            <person name="Hongoh Y."/>
            <person name="Hattori M."/>
            <person name="Ohkuma M."/>
        </authorList>
    </citation>
    <scope>NUCLEOTIDE SEQUENCE [LARGE SCALE GENOMIC DNA]</scope>
    <source>
        <strain evidence="1 2">JCM 15093</strain>
    </source>
</reference>
<name>A0A069D5K6_9BACE</name>
<evidence type="ECO:0008006" key="3">
    <source>
        <dbReference type="Google" id="ProtNLM"/>
    </source>
</evidence>
<gene>
    <name evidence="1" type="ORF">JCM15093_2868</name>
</gene>
<dbReference type="Gene3D" id="1.10.10.10">
    <property type="entry name" value="Winged helix-like DNA-binding domain superfamily/Winged helix DNA-binding domain"/>
    <property type="match status" value="1"/>
</dbReference>
<organism evidence="1 2">
    <name type="scientific">Bacteroides graminisolvens DSM 19988 = JCM 15093</name>
    <dbReference type="NCBI Taxonomy" id="1121097"/>
    <lineage>
        <taxon>Bacteria</taxon>
        <taxon>Pseudomonadati</taxon>
        <taxon>Bacteroidota</taxon>
        <taxon>Bacteroidia</taxon>
        <taxon>Bacteroidales</taxon>
        <taxon>Bacteroidaceae</taxon>
        <taxon>Bacteroides</taxon>
    </lineage>
</organism>
<dbReference type="EMBL" id="BAJS01000024">
    <property type="protein sequence ID" value="GAK37605.1"/>
    <property type="molecule type" value="Genomic_DNA"/>
</dbReference>
<comment type="caution">
    <text evidence="1">The sequence shown here is derived from an EMBL/GenBank/DDBJ whole genome shotgun (WGS) entry which is preliminary data.</text>
</comment>
<dbReference type="Pfam" id="PF10771">
    <property type="entry name" value="DUF2582"/>
    <property type="match status" value="1"/>
</dbReference>
<dbReference type="InterPro" id="IPR019707">
    <property type="entry name" value="DUF2582"/>
</dbReference>
<dbReference type="OrthoDB" id="5570695at2"/>
<accession>A0A069D5K6</accession>
<dbReference type="InterPro" id="IPR036388">
    <property type="entry name" value="WH-like_DNA-bd_sf"/>
</dbReference>
<dbReference type="AlphaFoldDB" id="A0A069D5K6"/>
<dbReference type="RefSeq" id="WP_024997238.1">
    <property type="nucleotide sequence ID" value="NZ_ATZI01000019.1"/>
</dbReference>
<evidence type="ECO:0000313" key="2">
    <source>
        <dbReference type="Proteomes" id="UP000027601"/>
    </source>
</evidence>
<dbReference type="STRING" id="1121097.GCA_000428125_02874"/>
<sequence>MNKNDIGHNAGKIWKLLSDNTCWSCAALQEKSGLSDKELGAAIGWLARENKIEFKEEGEDVCVYLCVNVYIG</sequence>
<evidence type="ECO:0000313" key="1">
    <source>
        <dbReference type="EMBL" id="GAK37605.1"/>
    </source>
</evidence>
<dbReference type="Proteomes" id="UP000027601">
    <property type="component" value="Unassembled WGS sequence"/>
</dbReference>
<protein>
    <recommendedName>
        <fullName evidence="3">Winged helix-turn-helix domain-containing protein</fullName>
    </recommendedName>
</protein>